<comment type="subcellular location">
    <subcellularLocation>
        <location evidence="1">Membrane</location>
        <topology evidence="1">Single-pass membrane protein</topology>
    </subcellularLocation>
</comment>
<dbReference type="AlphaFoldDB" id="A0A1U8GDA9"/>
<dbReference type="InterPro" id="IPR025287">
    <property type="entry name" value="WAK_GUB"/>
</dbReference>
<evidence type="ECO:0000313" key="5">
    <source>
        <dbReference type="EMBL" id="PHT88666.1"/>
    </source>
</evidence>
<reference evidence="5 6" key="2">
    <citation type="journal article" date="2017" name="Genome Biol.">
        <title>New reference genome sequences of hot pepper reveal the massive evolution of plant disease-resistance genes by retroduplication.</title>
        <authorList>
            <person name="Kim S."/>
            <person name="Park J."/>
            <person name="Yeom S.I."/>
            <person name="Kim Y.M."/>
            <person name="Seo E."/>
            <person name="Kim K.T."/>
            <person name="Kim M.S."/>
            <person name="Lee J.M."/>
            <person name="Cheong K."/>
            <person name="Shin H.S."/>
            <person name="Kim S.B."/>
            <person name="Han K."/>
            <person name="Lee J."/>
            <person name="Park M."/>
            <person name="Lee H.A."/>
            <person name="Lee H.Y."/>
            <person name="Lee Y."/>
            <person name="Oh S."/>
            <person name="Lee J.H."/>
            <person name="Choi E."/>
            <person name="Choi E."/>
            <person name="Lee S.E."/>
            <person name="Jeon J."/>
            <person name="Kim H."/>
            <person name="Choi G."/>
            <person name="Song H."/>
            <person name="Lee J."/>
            <person name="Lee S.C."/>
            <person name="Kwon J.K."/>
            <person name="Lee H.Y."/>
            <person name="Koo N."/>
            <person name="Hong Y."/>
            <person name="Kim R.W."/>
            <person name="Kang W.H."/>
            <person name="Huh J.H."/>
            <person name="Kang B.C."/>
            <person name="Yang T.J."/>
            <person name="Lee Y.H."/>
            <person name="Bennetzen J.L."/>
            <person name="Choi D."/>
        </authorList>
    </citation>
    <scope>NUCLEOTIDE SEQUENCE [LARGE SCALE GENOMIC DNA]</scope>
    <source>
        <strain evidence="6">cv. CM334</strain>
    </source>
</reference>
<dbReference type="PANTHER" id="PTHR33138">
    <property type="entry name" value="OS01G0690200 PROTEIN"/>
    <property type="match status" value="1"/>
</dbReference>
<feature type="domain" description="Wall-associated receptor kinase galacturonan-binding" evidence="4">
    <location>
        <begin position="36"/>
        <end position="105"/>
    </location>
</feature>
<dbReference type="STRING" id="4072.A0A1U8GDA9"/>
<gene>
    <name evidence="5" type="ORF">T459_10772</name>
</gene>
<feature type="signal peptide" evidence="3">
    <location>
        <begin position="1"/>
        <end position="25"/>
    </location>
</feature>
<evidence type="ECO:0000313" key="6">
    <source>
        <dbReference type="Proteomes" id="UP000222542"/>
    </source>
</evidence>
<proteinExistence type="predicted"/>
<evidence type="ECO:0000256" key="3">
    <source>
        <dbReference type="SAM" id="SignalP"/>
    </source>
</evidence>
<dbReference type="PANTHER" id="PTHR33138:SF1">
    <property type="entry name" value="OS01G0113900 PROTEIN"/>
    <property type="match status" value="1"/>
</dbReference>
<dbReference type="GO" id="GO:0030247">
    <property type="term" value="F:polysaccharide binding"/>
    <property type="evidence" value="ECO:0007669"/>
    <property type="project" value="InterPro"/>
</dbReference>
<sequence>MFQNQSVSFFNYFFVSLLFSLVISSANIDTRSYAYCPNSTCNGVEITYPFWRLDNYNASAPQYCGYTGFGIDCSEDQPHPIIYLPGDAFYVKDIDYNNYFLSLVDTDVFKAQCPRARHNLTLEKLSLSVPDSDSELSFYFNCTEPLPGALPAECLRSGENRTYFC</sequence>
<accession>A0A1U8GDA9</accession>
<dbReference type="Pfam" id="PF13947">
    <property type="entry name" value="GUB_WAK_bind"/>
    <property type="match status" value="1"/>
</dbReference>
<evidence type="ECO:0000256" key="1">
    <source>
        <dbReference type="ARBA" id="ARBA00004167"/>
    </source>
</evidence>
<dbReference type="EMBL" id="AYRZ02000003">
    <property type="protein sequence ID" value="PHT88666.1"/>
    <property type="molecule type" value="Genomic_DNA"/>
</dbReference>
<evidence type="ECO:0000259" key="4">
    <source>
        <dbReference type="Pfam" id="PF13947"/>
    </source>
</evidence>
<keyword evidence="2 3" id="KW-0732">Signal</keyword>
<protein>
    <recommendedName>
        <fullName evidence="4">Wall-associated receptor kinase galacturonan-binding domain-containing protein</fullName>
    </recommendedName>
</protein>
<comment type="caution">
    <text evidence="5">The sequence shown here is derived from an EMBL/GenBank/DDBJ whole genome shotgun (WGS) entry which is preliminary data.</text>
</comment>
<reference evidence="5 6" key="1">
    <citation type="journal article" date="2014" name="Nat. Genet.">
        <title>Genome sequence of the hot pepper provides insights into the evolution of pungency in Capsicum species.</title>
        <authorList>
            <person name="Kim S."/>
            <person name="Park M."/>
            <person name="Yeom S.I."/>
            <person name="Kim Y.M."/>
            <person name="Lee J.M."/>
            <person name="Lee H.A."/>
            <person name="Seo E."/>
            <person name="Choi J."/>
            <person name="Cheong K."/>
            <person name="Kim K.T."/>
            <person name="Jung K."/>
            <person name="Lee G.W."/>
            <person name="Oh S.K."/>
            <person name="Bae C."/>
            <person name="Kim S.B."/>
            <person name="Lee H.Y."/>
            <person name="Kim S.Y."/>
            <person name="Kim M.S."/>
            <person name="Kang B.C."/>
            <person name="Jo Y.D."/>
            <person name="Yang H.B."/>
            <person name="Jeong H.J."/>
            <person name="Kang W.H."/>
            <person name="Kwon J.K."/>
            <person name="Shin C."/>
            <person name="Lim J.Y."/>
            <person name="Park J.H."/>
            <person name="Huh J.H."/>
            <person name="Kim J.S."/>
            <person name="Kim B.D."/>
            <person name="Cohen O."/>
            <person name="Paran I."/>
            <person name="Suh M.C."/>
            <person name="Lee S.B."/>
            <person name="Kim Y.K."/>
            <person name="Shin Y."/>
            <person name="Noh S.J."/>
            <person name="Park J."/>
            <person name="Seo Y.S."/>
            <person name="Kwon S.Y."/>
            <person name="Kim H.A."/>
            <person name="Park J.M."/>
            <person name="Kim H.J."/>
            <person name="Choi S.B."/>
            <person name="Bosland P.W."/>
            <person name="Reeves G."/>
            <person name="Jo S.H."/>
            <person name="Lee B.W."/>
            <person name="Cho H.T."/>
            <person name="Choi H.S."/>
            <person name="Lee M.S."/>
            <person name="Yu Y."/>
            <person name="Do Choi Y."/>
            <person name="Park B.S."/>
            <person name="van Deynze A."/>
            <person name="Ashrafi H."/>
            <person name="Hill T."/>
            <person name="Kim W.T."/>
            <person name="Pai H.S."/>
            <person name="Ahn H.K."/>
            <person name="Yeam I."/>
            <person name="Giovannoni J.J."/>
            <person name="Rose J.K."/>
            <person name="Sorensen I."/>
            <person name="Lee S.J."/>
            <person name="Kim R.W."/>
            <person name="Choi I.Y."/>
            <person name="Choi B.S."/>
            <person name="Lim J.S."/>
            <person name="Lee Y.H."/>
            <person name="Choi D."/>
        </authorList>
    </citation>
    <scope>NUCLEOTIDE SEQUENCE [LARGE SCALE GENOMIC DNA]</scope>
    <source>
        <strain evidence="6">cv. CM334</strain>
    </source>
</reference>
<dbReference type="OMA" id="FEACAPQ"/>
<evidence type="ECO:0000256" key="2">
    <source>
        <dbReference type="ARBA" id="ARBA00022729"/>
    </source>
</evidence>
<organism evidence="5 6">
    <name type="scientific">Capsicum annuum</name>
    <name type="common">Capsicum pepper</name>
    <dbReference type="NCBI Taxonomy" id="4072"/>
    <lineage>
        <taxon>Eukaryota</taxon>
        <taxon>Viridiplantae</taxon>
        <taxon>Streptophyta</taxon>
        <taxon>Embryophyta</taxon>
        <taxon>Tracheophyta</taxon>
        <taxon>Spermatophyta</taxon>
        <taxon>Magnoliopsida</taxon>
        <taxon>eudicotyledons</taxon>
        <taxon>Gunneridae</taxon>
        <taxon>Pentapetalae</taxon>
        <taxon>asterids</taxon>
        <taxon>lamiids</taxon>
        <taxon>Solanales</taxon>
        <taxon>Solanaceae</taxon>
        <taxon>Solanoideae</taxon>
        <taxon>Capsiceae</taxon>
        <taxon>Capsicum</taxon>
    </lineage>
</organism>
<dbReference type="GO" id="GO:0016020">
    <property type="term" value="C:membrane"/>
    <property type="evidence" value="ECO:0007669"/>
    <property type="project" value="UniProtKB-SubCell"/>
</dbReference>
<dbReference type="Gramene" id="PHT88666">
    <property type="protein sequence ID" value="PHT88666"/>
    <property type="gene ID" value="T459_10772"/>
</dbReference>
<dbReference type="Proteomes" id="UP000222542">
    <property type="component" value="Unassembled WGS sequence"/>
</dbReference>
<feature type="chain" id="PRO_5030035694" description="Wall-associated receptor kinase galacturonan-binding domain-containing protein" evidence="3">
    <location>
        <begin position="26"/>
        <end position="165"/>
    </location>
</feature>
<name>A0A1U8GDA9_CAPAN</name>
<keyword evidence="6" id="KW-1185">Reference proteome</keyword>